<dbReference type="SMART" id="SM00862">
    <property type="entry name" value="Trans_reg_C"/>
    <property type="match status" value="1"/>
</dbReference>
<dbReference type="Pfam" id="PF00072">
    <property type="entry name" value="Response_reg"/>
    <property type="match status" value="1"/>
</dbReference>
<comment type="function">
    <text evidence="10">Member of the two-component regulatory system HssS/HssR involved in intracellular heme homeostasis and tempering of staphylococcal virulence. Phosphorylated HssR binds to a direct repeat sequence within hrtAB promoter and activates the expression of hrtAB, an efflux pump, in response to extracellular heme, hemin, hemoglobin or blood.</text>
</comment>
<dbReference type="Gene3D" id="3.40.50.2300">
    <property type="match status" value="1"/>
</dbReference>
<dbReference type="InterPro" id="IPR036388">
    <property type="entry name" value="WH-like_DNA-bd_sf"/>
</dbReference>
<feature type="DNA-binding region" description="OmpR/PhoB-type" evidence="13">
    <location>
        <begin position="124"/>
        <end position="222"/>
    </location>
</feature>
<dbReference type="Gene3D" id="1.10.10.10">
    <property type="entry name" value="Winged helix-like DNA-binding domain superfamily/Winged helix DNA-binding domain"/>
    <property type="match status" value="1"/>
</dbReference>
<sequence length="224" mass="25624">MISILVVDDDPNLRKLVRVYLEQNGYLVTEATDGEAASVSLLHQPVDLAIVDLMMPNKDGFQLAEEIRSDYDIPIIMLTARGSLTDKAKGFQAGTDDYMVKPFEKEELLFRVQAILRRFDRAGSQTVRLGDMALDKRSYEVKAGNRTVVLPLKEFELLYYLASFPNRTFTRDELIQHVWGMDFEGDDRTVDVHIKRLRGRFQDSSQSFTITTVRGVGYKLEVHK</sequence>
<dbReference type="InterPro" id="IPR001789">
    <property type="entry name" value="Sig_transdc_resp-reg_receiver"/>
</dbReference>
<accession>A0A0P6WIH7</accession>
<feature type="domain" description="Response regulatory" evidence="14">
    <location>
        <begin position="3"/>
        <end position="116"/>
    </location>
</feature>
<protein>
    <recommendedName>
        <fullName evidence="11">Heme response regulator HssR</fullName>
    </recommendedName>
</protein>
<keyword evidence="8" id="KW-0010">Activator</keyword>
<evidence type="ECO:0000256" key="10">
    <source>
        <dbReference type="ARBA" id="ARBA00037471"/>
    </source>
</evidence>
<dbReference type="GO" id="GO:0032993">
    <property type="term" value="C:protein-DNA complex"/>
    <property type="evidence" value="ECO:0007669"/>
    <property type="project" value="TreeGrafter"/>
</dbReference>
<keyword evidence="5" id="KW-0805">Transcription regulation</keyword>
<keyword evidence="9" id="KW-0804">Transcription</keyword>
<evidence type="ECO:0000256" key="12">
    <source>
        <dbReference type="PROSITE-ProRule" id="PRU00169"/>
    </source>
</evidence>
<evidence type="ECO:0000256" key="1">
    <source>
        <dbReference type="ARBA" id="ARBA00004496"/>
    </source>
</evidence>
<keyword evidence="2" id="KW-0963">Cytoplasm</keyword>
<evidence type="ECO:0000256" key="5">
    <source>
        <dbReference type="ARBA" id="ARBA00023015"/>
    </source>
</evidence>
<dbReference type="InterPro" id="IPR001867">
    <property type="entry name" value="OmpR/PhoB-type_DNA-bd"/>
</dbReference>
<evidence type="ECO:0000313" key="16">
    <source>
        <dbReference type="EMBL" id="KPL60407.1"/>
    </source>
</evidence>
<comment type="caution">
    <text evidence="16">The sequence shown here is derived from an EMBL/GenBank/DDBJ whole genome shotgun (WGS) entry which is preliminary data.</text>
</comment>
<dbReference type="EMBL" id="LIXZ01000004">
    <property type="protein sequence ID" value="KPL60407.1"/>
    <property type="molecule type" value="Genomic_DNA"/>
</dbReference>
<dbReference type="Gene3D" id="6.10.250.690">
    <property type="match status" value="1"/>
</dbReference>
<dbReference type="InterPro" id="IPR011006">
    <property type="entry name" value="CheY-like_superfamily"/>
</dbReference>
<dbReference type="Proteomes" id="UP000050398">
    <property type="component" value="Unassembled WGS sequence"/>
</dbReference>
<evidence type="ECO:0000256" key="8">
    <source>
        <dbReference type="ARBA" id="ARBA00023159"/>
    </source>
</evidence>
<keyword evidence="7 13" id="KW-0238">DNA-binding</keyword>
<dbReference type="PANTHER" id="PTHR48111">
    <property type="entry name" value="REGULATOR OF RPOS"/>
    <property type="match status" value="1"/>
</dbReference>
<dbReference type="SMART" id="SM00448">
    <property type="entry name" value="REC"/>
    <property type="match status" value="1"/>
</dbReference>
<evidence type="ECO:0000256" key="11">
    <source>
        <dbReference type="ARBA" id="ARBA00039976"/>
    </source>
</evidence>
<dbReference type="PROSITE" id="PS50110">
    <property type="entry name" value="RESPONSE_REGULATORY"/>
    <property type="match status" value="1"/>
</dbReference>
<dbReference type="OrthoDB" id="9790442at2"/>
<dbReference type="FunFam" id="1.10.10.10:FF:000018">
    <property type="entry name" value="DNA-binding response regulator ResD"/>
    <property type="match status" value="1"/>
</dbReference>
<dbReference type="AlphaFoldDB" id="A0A0P6WIH7"/>
<evidence type="ECO:0000256" key="2">
    <source>
        <dbReference type="ARBA" id="ARBA00022490"/>
    </source>
</evidence>
<evidence type="ECO:0000259" key="14">
    <source>
        <dbReference type="PROSITE" id="PS50110"/>
    </source>
</evidence>
<comment type="subcellular location">
    <subcellularLocation>
        <location evidence="1">Cytoplasm</location>
    </subcellularLocation>
</comment>
<evidence type="ECO:0000256" key="13">
    <source>
        <dbReference type="PROSITE-ProRule" id="PRU01091"/>
    </source>
</evidence>
<evidence type="ECO:0000256" key="4">
    <source>
        <dbReference type="ARBA" id="ARBA00023012"/>
    </source>
</evidence>
<dbReference type="CDD" id="cd00383">
    <property type="entry name" value="trans_reg_C"/>
    <property type="match status" value="1"/>
</dbReference>
<evidence type="ECO:0000256" key="3">
    <source>
        <dbReference type="ARBA" id="ARBA00022553"/>
    </source>
</evidence>
<evidence type="ECO:0000256" key="6">
    <source>
        <dbReference type="ARBA" id="ARBA00023026"/>
    </source>
</evidence>
<keyword evidence="6" id="KW-0843">Virulence</keyword>
<dbReference type="GO" id="GO:0005829">
    <property type="term" value="C:cytosol"/>
    <property type="evidence" value="ECO:0007669"/>
    <property type="project" value="TreeGrafter"/>
</dbReference>
<dbReference type="GO" id="GO:0000976">
    <property type="term" value="F:transcription cis-regulatory region binding"/>
    <property type="evidence" value="ECO:0007669"/>
    <property type="project" value="TreeGrafter"/>
</dbReference>
<proteinExistence type="predicted"/>
<evidence type="ECO:0000259" key="15">
    <source>
        <dbReference type="PROSITE" id="PS51755"/>
    </source>
</evidence>
<keyword evidence="4" id="KW-0902">Two-component regulatory system</keyword>
<dbReference type="GO" id="GO:0000156">
    <property type="term" value="F:phosphorelay response regulator activity"/>
    <property type="evidence" value="ECO:0007669"/>
    <property type="project" value="TreeGrafter"/>
</dbReference>
<dbReference type="SUPFAM" id="SSF52172">
    <property type="entry name" value="CheY-like"/>
    <property type="match status" value="1"/>
</dbReference>
<dbReference type="RefSeq" id="WP_060671832.1">
    <property type="nucleotide sequence ID" value="NZ_LIXZ01000004.1"/>
</dbReference>
<dbReference type="InterPro" id="IPR039420">
    <property type="entry name" value="WalR-like"/>
</dbReference>
<evidence type="ECO:0000256" key="7">
    <source>
        <dbReference type="ARBA" id="ARBA00023125"/>
    </source>
</evidence>
<organism evidence="16 17">
    <name type="scientific">Rossellomorea vietnamensis</name>
    <dbReference type="NCBI Taxonomy" id="218284"/>
    <lineage>
        <taxon>Bacteria</taxon>
        <taxon>Bacillati</taxon>
        <taxon>Bacillota</taxon>
        <taxon>Bacilli</taxon>
        <taxon>Bacillales</taxon>
        <taxon>Bacillaceae</taxon>
        <taxon>Rossellomorea</taxon>
    </lineage>
</organism>
<dbReference type="CDD" id="cd17574">
    <property type="entry name" value="REC_OmpR"/>
    <property type="match status" value="1"/>
</dbReference>
<reference evidence="16 17" key="1">
    <citation type="submission" date="2015-08" db="EMBL/GenBank/DDBJ databases">
        <title>Draft Genome Sequence of Bacillus vietnamensis UCD-SED5.</title>
        <authorList>
            <person name="Lee R.D."/>
            <person name="Jospin G."/>
            <person name="Lang J.M."/>
            <person name="Coil D.A."/>
            <person name="Eisen J.A."/>
        </authorList>
    </citation>
    <scope>NUCLEOTIDE SEQUENCE [LARGE SCALE GENOMIC DNA]</scope>
    <source>
        <strain evidence="16 17">UCD-SED5</strain>
    </source>
</reference>
<keyword evidence="3 12" id="KW-0597">Phosphoprotein</keyword>
<feature type="domain" description="OmpR/PhoB-type" evidence="15">
    <location>
        <begin position="124"/>
        <end position="222"/>
    </location>
</feature>
<gene>
    <name evidence="16" type="ORF">AM506_07345</name>
</gene>
<name>A0A0P6WIH7_9BACI</name>
<dbReference type="FunFam" id="3.40.50.2300:FF:000001">
    <property type="entry name" value="DNA-binding response regulator PhoB"/>
    <property type="match status" value="1"/>
</dbReference>
<dbReference type="PROSITE" id="PS51755">
    <property type="entry name" value="OMPR_PHOB"/>
    <property type="match status" value="1"/>
</dbReference>
<dbReference type="GO" id="GO:0006355">
    <property type="term" value="P:regulation of DNA-templated transcription"/>
    <property type="evidence" value="ECO:0007669"/>
    <property type="project" value="InterPro"/>
</dbReference>
<dbReference type="PATRIC" id="fig|218284.4.peg.2972"/>
<dbReference type="Pfam" id="PF00486">
    <property type="entry name" value="Trans_reg_C"/>
    <property type="match status" value="1"/>
</dbReference>
<dbReference type="PANTHER" id="PTHR48111:SF49">
    <property type="entry name" value="HEME RESPONSE REGULATOR HSSR"/>
    <property type="match status" value="1"/>
</dbReference>
<feature type="modified residue" description="4-aspartylphosphate" evidence="12">
    <location>
        <position position="52"/>
    </location>
</feature>
<evidence type="ECO:0000313" key="17">
    <source>
        <dbReference type="Proteomes" id="UP000050398"/>
    </source>
</evidence>
<evidence type="ECO:0000256" key="9">
    <source>
        <dbReference type="ARBA" id="ARBA00023163"/>
    </source>
</evidence>